<reference evidence="8" key="1">
    <citation type="submission" date="2019-06" db="EMBL/GenBank/DDBJ databases">
        <authorList>
            <person name="Zheng W."/>
        </authorList>
    </citation>
    <scope>NUCLEOTIDE SEQUENCE</scope>
    <source>
        <strain evidence="8">QDHG01</strain>
    </source>
</reference>
<dbReference type="GO" id="GO:0005794">
    <property type="term" value="C:Golgi apparatus"/>
    <property type="evidence" value="ECO:0007669"/>
    <property type="project" value="TreeGrafter"/>
</dbReference>
<dbReference type="GO" id="GO:0005484">
    <property type="term" value="F:SNAP receptor activity"/>
    <property type="evidence" value="ECO:0007669"/>
    <property type="project" value="TreeGrafter"/>
</dbReference>
<keyword evidence="3 7" id="KW-0812">Transmembrane</keyword>
<dbReference type="PANTHER" id="PTHR21230">
    <property type="entry name" value="VESICLE TRANSPORT V-SNARE PROTEIN VTI1-RELATED"/>
    <property type="match status" value="1"/>
</dbReference>
<dbReference type="GO" id="GO:0006906">
    <property type="term" value="P:vesicle fusion"/>
    <property type="evidence" value="ECO:0007669"/>
    <property type="project" value="TreeGrafter"/>
</dbReference>
<dbReference type="GO" id="GO:0031201">
    <property type="term" value="C:SNARE complex"/>
    <property type="evidence" value="ECO:0007669"/>
    <property type="project" value="TreeGrafter"/>
</dbReference>
<evidence type="ECO:0000256" key="4">
    <source>
        <dbReference type="ARBA" id="ARBA00022927"/>
    </source>
</evidence>
<dbReference type="Pfam" id="PF12352">
    <property type="entry name" value="V-SNARE_C"/>
    <property type="match status" value="1"/>
</dbReference>
<evidence type="ECO:0000256" key="3">
    <source>
        <dbReference type="ARBA" id="ARBA00022692"/>
    </source>
</evidence>
<evidence type="ECO:0000256" key="1">
    <source>
        <dbReference type="ARBA" id="ARBA00004211"/>
    </source>
</evidence>
<organism evidence="8 9">
    <name type="scientific">Halteria grandinella</name>
    <dbReference type="NCBI Taxonomy" id="5974"/>
    <lineage>
        <taxon>Eukaryota</taxon>
        <taxon>Sar</taxon>
        <taxon>Alveolata</taxon>
        <taxon>Ciliophora</taxon>
        <taxon>Intramacronucleata</taxon>
        <taxon>Spirotrichea</taxon>
        <taxon>Stichotrichia</taxon>
        <taxon>Sporadotrichida</taxon>
        <taxon>Halteriidae</taxon>
        <taxon>Halteria</taxon>
    </lineage>
</organism>
<dbReference type="AlphaFoldDB" id="A0A8J8NSZ2"/>
<accession>A0A8J8NSZ2</accession>
<comment type="caution">
    <text evidence="8">The sequence shown here is derived from an EMBL/GenBank/DDBJ whole genome shotgun (WGS) entry which is preliminary data.</text>
</comment>
<evidence type="ECO:0000256" key="7">
    <source>
        <dbReference type="SAM" id="Phobius"/>
    </source>
</evidence>
<sequence>MGISGVERRKFAQLQREHDSLGKSQGYAAEIEKYGEDIIGNLFSQNQTLKNVRTRTMQMLNTIGMSESILKLMERRSKTDMLIFIGLAILTLVLIYFLIAIVKPMLSGAGTTLSNNVVHTEE</sequence>
<name>A0A8J8NSZ2_HALGN</name>
<keyword evidence="4" id="KW-0653">Protein transport</keyword>
<gene>
    <name evidence="8" type="ORF">FGO68_gene7703</name>
</gene>
<protein>
    <submittedName>
        <fullName evidence="8">Uncharacterized protein</fullName>
    </submittedName>
</protein>
<dbReference type="Gene3D" id="1.20.5.110">
    <property type="match status" value="1"/>
</dbReference>
<dbReference type="GO" id="GO:0015031">
    <property type="term" value="P:protein transport"/>
    <property type="evidence" value="ECO:0007669"/>
    <property type="project" value="UniProtKB-KW"/>
</dbReference>
<feature type="transmembrane region" description="Helical" evidence="7">
    <location>
        <begin position="81"/>
        <end position="102"/>
    </location>
</feature>
<proteinExistence type="predicted"/>
<keyword evidence="2" id="KW-0813">Transport</keyword>
<keyword evidence="5 7" id="KW-1133">Transmembrane helix</keyword>
<keyword evidence="9" id="KW-1185">Reference proteome</keyword>
<evidence type="ECO:0000256" key="6">
    <source>
        <dbReference type="ARBA" id="ARBA00023136"/>
    </source>
</evidence>
<dbReference type="GO" id="GO:0005789">
    <property type="term" value="C:endoplasmic reticulum membrane"/>
    <property type="evidence" value="ECO:0007669"/>
    <property type="project" value="TreeGrafter"/>
</dbReference>
<evidence type="ECO:0000256" key="5">
    <source>
        <dbReference type="ARBA" id="ARBA00022989"/>
    </source>
</evidence>
<dbReference type="GO" id="GO:0031902">
    <property type="term" value="C:late endosome membrane"/>
    <property type="evidence" value="ECO:0007669"/>
    <property type="project" value="TreeGrafter"/>
</dbReference>
<keyword evidence="6 7" id="KW-0472">Membrane</keyword>
<dbReference type="Proteomes" id="UP000785679">
    <property type="component" value="Unassembled WGS sequence"/>
</dbReference>
<dbReference type="GO" id="GO:0000149">
    <property type="term" value="F:SNARE binding"/>
    <property type="evidence" value="ECO:0007669"/>
    <property type="project" value="TreeGrafter"/>
</dbReference>
<evidence type="ECO:0000313" key="9">
    <source>
        <dbReference type="Proteomes" id="UP000785679"/>
    </source>
</evidence>
<dbReference type="EMBL" id="RRYP01006196">
    <property type="protein sequence ID" value="TNV81397.1"/>
    <property type="molecule type" value="Genomic_DNA"/>
</dbReference>
<evidence type="ECO:0000313" key="8">
    <source>
        <dbReference type="EMBL" id="TNV81397.1"/>
    </source>
</evidence>
<evidence type="ECO:0000256" key="2">
    <source>
        <dbReference type="ARBA" id="ARBA00022448"/>
    </source>
</evidence>
<dbReference type="OrthoDB" id="158360at2759"/>
<dbReference type="GO" id="GO:0012507">
    <property type="term" value="C:ER to Golgi transport vesicle membrane"/>
    <property type="evidence" value="ECO:0007669"/>
    <property type="project" value="TreeGrafter"/>
</dbReference>
<dbReference type="SUPFAM" id="SSF58038">
    <property type="entry name" value="SNARE fusion complex"/>
    <property type="match status" value="1"/>
</dbReference>
<comment type="subcellular location">
    <subcellularLocation>
        <location evidence="1">Membrane</location>
        <topology evidence="1">Single-pass type IV membrane protein</topology>
    </subcellularLocation>
</comment>
<dbReference type="PANTHER" id="PTHR21230:SF1">
    <property type="entry name" value="GOLGI SNAP RECEPTOR COMPLEX MEMBER 2"/>
    <property type="match status" value="1"/>
</dbReference>